<evidence type="ECO:0000256" key="3">
    <source>
        <dbReference type="ARBA" id="ARBA00022801"/>
    </source>
</evidence>
<proteinExistence type="inferred from homology"/>
<dbReference type="PANTHER" id="PTHR43806">
    <property type="entry name" value="PEPTIDASE S8"/>
    <property type="match status" value="1"/>
</dbReference>
<evidence type="ECO:0000256" key="5">
    <source>
        <dbReference type="PROSITE-ProRule" id="PRU01240"/>
    </source>
</evidence>
<dbReference type="InterPro" id="IPR023827">
    <property type="entry name" value="Peptidase_S8_Asp-AS"/>
</dbReference>
<dbReference type="InterPro" id="IPR050131">
    <property type="entry name" value="Peptidase_S8_subtilisin-like"/>
</dbReference>
<dbReference type="Proteomes" id="UP000198769">
    <property type="component" value="Unassembled WGS sequence"/>
</dbReference>
<keyword evidence="3 5" id="KW-0378">Hydrolase</keyword>
<dbReference type="SUPFAM" id="SSF52743">
    <property type="entry name" value="Subtilisin-like"/>
    <property type="match status" value="1"/>
</dbReference>
<evidence type="ECO:0000256" key="1">
    <source>
        <dbReference type="ARBA" id="ARBA00011073"/>
    </source>
</evidence>
<keyword evidence="2 5" id="KW-0645">Protease</keyword>
<dbReference type="GO" id="GO:0004252">
    <property type="term" value="F:serine-type endopeptidase activity"/>
    <property type="evidence" value="ECO:0007669"/>
    <property type="project" value="UniProtKB-UniRule"/>
</dbReference>
<evidence type="ECO:0000259" key="7">
    <source>
        <dbReference type="Pfam" id="PF00082"/>
    </source>
</evidence>
<dbReference type="GO" id="GO:0006508">
    <property type="term" value="P:proteolysis"/>
    <property type="evidence" value="ECO:0007669"/>
    <property type="project" value="UniProtKB-KW"/>
</dbReference>
<comment type="similarity">
    <text evidence="1 5 6">Belongs to the peptidase S8 family.</text>
</comment>
<dbReference type="InterPro" id="IPR022398">
    <property type="entry name" value="Peptidase_S8_His-AS"/>
</dbReference>
<dbReference type="OrthoDB" id="9798386at2"/>
<dbReference type="InterPro" id="IPR023828">
    <property type="entry name" value="Peptidase_S8_Ser-AS"/>
</dbReference>
<dbReference type="PROSITE" id="PS00136">
    <property type="entry name" value="SUBTILASE_ASP"/>
    <property type="match status" value="1"/>
</dbReference>
<accession>A0A1I4VNJ6</accession>
<feature type="active site" description="Charge relay system" evidence="5">
    <location>
        <position position="356"/>
    </location>
</feature>
<dbReference type="Pfam" id="PF00082">
    <property type="entry name" value="Peptidase_S8"/>
    <property type="match status" value="1"/>
</dbReference>
<feature type="active site" description="Charge relay system" evidence="5">
    <location>
        <position position="145"/>
    </location>
</feature>
<keyword evidence="9" id="KW-1185">Reference proteome</keyword>
<dbReference type="Gene3D" id="3.40.50.200">
    <property type="entry name" value="Peptidase S8/S53 domain"/>
    <property type="match status" value="1"/>
</dbReference>
<dbReference type="PROSITE" id="PS00137">
    <property type="entry name" value="SUBTILASE_HIS"/>
    <property type="match status" value="1"/>
</dbReference>
<dbReference type="InterPro" id="IPR000209">
    <property type="entry name" value="Peptidase_S8/S53_dom"/>
</dbReference>
<dbReference type="PROSITE" id="PS51892">
    <property type="entry name" value="SUBTILASE"/>
    <property type="match status" value="1"/>
</dbReference>
<dbReference type="EMBL" id="FOVD01000001">
    <property type="protein sequence ID" value="SFN02871.1"/>
    <property type="molecule type" value="Genomic_DNA"/>
</dbReference>
<dbReference type="AlphaFoldDB" id="A0A1I4VNJ6"/>
<sequence>MAVKIIIPSKAFLQDLESRGQKLRSADPHLNLYSAKGKTAHIHDLIQNGPQKQKMRSARATSQSQGVYHALANLCTFIMDEEQIDESYFKDTFDATIRENVEVASVTPAEISQESQTTLPEFWHKKKLNLDGNLTGRNINVGVIDSGIYASHQEFAGKQIKFAEFDTVGKLVGTTPKDYGTHGTHVCGLLAGKNAGVAPDASLTVAACLTERGGTAGYLAQILGGLNYLLEQGSDNDTQEGRVHLINASIESASGFNDYLHGALDMALADPGTLMIAAIGNNGSKGKNSDCSPGNYDLTLGVGALDENDQVASFSSWGTVAQLGNISKPDFSAPGVWLYSSLSGPGNQYFKQSGTSMASPVAAGIAALLLERQPELITQPLKLKELLLNMVIPLQDVERAGKGRINLSS</sequence>
<gene>
    <name evidence="8" type="ORF">SAMN05421594_0473</name>
</gene>
<feature type="domain" description="Peptidase S8/S53" evidence="7">
    <location>
        <begin position="136"/>
        <end position="390"/>
    </location>
</feature>
<evidence type="ECO:0000313" key="8">
    <source>
        <dbReference type="EMBL" id="SFN02871.1"/>
    </source>
</evidence>
<evidence type="ECO:0000313" key="9">
    <source>
        <dbReference type="Proteomes" id="UP000198769"/>
    </source>
</evidence>
<dbReference type="PRINTS" id="PR00723">
    <property type="entry name" value="SUBTILISIN"/>
</dbReference>
<dbReference type="InterPro" id="IPR015500">
    <property type="entry name" value="Peptidase_S8_subtilisin-rel"/>
</dbReference>
<evidence type="ECO:0000256" key="4">
    <source>
        <dbReference type="ARBA" id="ARBA00022825"/>
    </source>
</evidence>
<dbReference type="RefSeq" id="WP_090022552.1">
    <property type="nucleotide sequence ID" value="NZ_FOVD01000001.1"/>
</dbReference>
<evidence type="ECO:0000256" key="2">
    <source>
        <dbReference type="ARBA" id="ARBA00022670"/>
    </source>
</evidence>
<dbReference type="InterPro" id="IPR036852">
    <property type="entry name" value="Peptidase_S8/S53_dom_sf"/>
</dbReference>
<keyword evidence="4 5" id="KW-0720">Serine protease</keyword>
<reference evidence="9" key="1">
    <citation type="submission" date="2016-10" db="EMBL/GenBank/DDBJ databases">
        <authorList>
            <person name="Varghese N."/>
            <person name="Submissions S."/>
        </authorList>
    </citation>
    <scope>NUCLEOTIDE SEQUENCE [LARGE SCALE GENOMIC DNA]</scope>
    <source>
        <strain evidence="9">DSM 25575</strain>
    </source>
</reference>
<feature type="active site" description="Charge relay system" evidence="5">
    <location>
        <position position="182"/>
    </location>
</feature>
<name>A0A1I4VNJ6_CHROL</name>
<dbReference type="PANTHER" id="PTHR43806:SF11">
    <property type="entry name" value="CEREVISIN-RELATED"/>
    <property type="match status" value="1"/>
</dbReference>
<dbReference type="PROSITE" id="PS00138">
    <property type="entry name" value="SUBTILASE_SER"/>
    <property type="match status" value="1"/>
</dbReference>
<protein>
    <submittedName>
        <fullName evidence="8">Subtilase family protein</fullName>
    </submittedName>
</protein>
<evidence type="ECO:0000256" key="6">
    <source>
        <dbReference type="RuleBase" id="RU003355"/>
    </source>
</evidence>
<organism evidence="8 9">
    <name type="scientific">Chryseobacterium oleae</name>
    <dbReference type="NCBI Taxonomy" id="491207"/>
    <lineage>
        <taxon>Bacteria</taxon>
        <taxon>Pseudomonadati</taxon>
        <taxon>Bacteroidota</taxon>
        <taxon>Flavobacteriia</taxon>
        <taxon>Flavobacteriales</taxon>
        <taxon>Weeksellaceae</taxon>
        <taxon>Chryseobacterium group</taxon>
        <taxon>Chryseobacterium</taxon>
    </lineage>
</organism>